<accession>A0A2Z6LZB2</accession>
<dbReference type="Pfam" id="PF03080">
    <property type="entry name" value="Neprosin"/>
    <property type="match status" value="1"/>
</dbReference>
<keyword evidence="3" id="KW-1185">Reference proteome</keyword>
<evidence type="ECO:0000313" key="2">
    <source>
        <dbReference type="EMBL" id="GAU25051.1"/>
    </source>
</evidence>
<evidence type="ECO:0000313" key="3">
    <source>
        <dbReference type="Proteomes" id="UP000242715"/>
    </source>
</evidence>
<gene>
    <name evidence="2" type="ORF">TSUD_257450</name>
</gene>
<protein>
    <recommendedName>
        <fullName evidence="1">Neprosin PEP catalytic domain-containing protein</fullName>
    </recommendedName>
</protein>
<reference evidence="3" key="1">
    <citation type="journal article" date="2017" name="Front. Plant Sci.">
        <title>Climate Clever Clovers: New Paradigm to Reduce the Environmental Footprint of Ruminants by Breeding Low Methanogenic Forages Utilizing Haplotype Variation.</title>
        <authorList>
            <person name="Kaur P."/>
            <person name="Appels R."/>
            <person name="Bayer P.E."/>
            <person name="Keeble-Gagnere G."/>
            <person name="Wang J."/>
            <person name="Hirakawa H."/>
            <person name="Shirasawa K."/>
            <person name="Vercoe P."/>
            <person name="Stefanova K."/>
            <person name="Durmic Z."/>
            <person name="Nichols P."/>
            <person name="Revell C."/>
            <person name="Isobe S.N."/>
            <person name="Edwards D."/>
            <person name="Erskine W."/>
        </authorList>
    </citation>
    <scope>NUCLEOTIDE SEQUENCE [LARGE SCALE GENOMIC DNA]</scope>
    <source>
        <strain evidence="3">cv. Daliak</strain>
    </source>
</reference>
<feature type="domain" description="Neprosin PEP catalytic" evidence="1">
    <location>
        <begin position="1"/>
        <end position="112"/>
    </location>
</feature>
<evidence type="ECO:0000259" key="1">
    <source>
        <dbReference type="PROSITE" id="PS52045"/>
    </source>
</evidence>
<organism evidence="2 3">
    <name type="scientific">Trifolium subterraneum</name>
    <name type="common">Subterranean clover</name>
    <dbReference type="NCBI Taxonomy" id="3900"/>
    <lineage>
        <taxon>Eukaryota</taxon>
        <taxon>Viridiplantae</taxon>
        <taxon>Streptophyta</taxon>
        <taxon>Embryophyta</taxon>
        <taxon>Tracheophyta</taxon>
        <taxon>Spermatophyta</taxon>
        <taxon>Magnoliopsida</taxon>
        <taxon>eudicotyledons</taxon>
        <taxon>Gunneridae</taxon>
        <taxon>Pentapetalae</taxon>
        <taxon>rosids</taxon>
        <taxon>fabids</taxon>
        <taxon>Fabales</taxon>
        <taxon>Fabaceae</taxon>
        <taxon>Papilionoideae</taxon>
        <taxon>50 kb inversion clade</taxon>
        <taxon>NPAAA clade</taxon>
        <taxon>Hologalegina</taxon>
        <taxon>IRL clade</taxon>
        <taxon>Trifolieae</taxon>
        <taxon>Trifolium</taxon>
    </lineage>
</organism>
<dbReference type="InterPro" id="IPR004314">
    <property type="entry name" value="Neprosin"/>
</dbReference>
<dbReference type="OrthoDB" id="1427595at2759"/>
<dbReference type="InterPro" id="IPR053168">
    <property type="entry name" value="Glutamic_endopeptidase"/>
</dbReference>
<dbReference type="EMBL" id="DF973302">
    <property type="protein sequence ID" value="GAU25051.1"/>
    <property type="molecule type" value="Genomic_DNA"/>
</dbReference>
<dbReference type="Proteomes" id="UP000242715">
    <property type="component" value="Unassembled WGS sequence"/>
</dbReference>
<dbReference type="PANTHER" id="PTHR31589">
    <property type="entry name" value="PROTEIN, PUTATIVE (DUF239)-RELATED-RELATED"/>
    <property type="match status" value="1"/>
</dbReference>
<dbReference type="AlphaFoldDB" id="A0A2Z6LZB2"/>
<proteinExistence type="predicted"/>
<dbReference type="PROSITE" id="PS52045">
    <property type="entry name" value="NEPROSIN_PEP_CD"/>
    <property type="match status" value="1"/>
</dbReference>
<name>A0A2Z6LZB2_TRISU</name>
<dbReference type="PANTHER" id="PTHR31589:SF223">
    <property type="entry name" value="PROTEIN, PUTATIVE (DUF239)-RELATED"/>
    <property type="match status" value="1"/>
</dbReference>
<sequence>MEDQTIGYFPAALFNNLDGASKVGWGGRTITPAGTPSPAMGSGQFPDNVFDHACYFRQVSYRDKFLHDTKPESNLVEEFNNAPKCYGVDHHDTSDKKLFGYNVHVGGPGGAC</sequence>